<feature type="binding site" evidence="9">
    <location>
        <position position="61"/>
    </location>
    <ligand>
        <name>cob(II)alamin</name>
        <dbReference type="ChEBI" id="CHEBI:16304"/>
    </ligand>
</feature>
<feature type="binding site" evidence="9">
    <location>
        <position position="192"/>
    </location>
    <ligand>
        <name>[4Fe-4S] cluster</name>
        <dbReference type="ChEBI" id="CHEBI:49883"/>
        <label>1</label>
    </ligand>
</feature>
<comment type="subunit">
    <text evidence="9">Monomer.</text>
</comment>
<accession>A0A2A5WEY2</accession>
<feature type="binding site" evidence="9">
    <location>
        <position position="162"/>
    </location>
    <ligand>
        <name>cob(II)alamin</name>
        <dbReference type="ChEBI" id="CHEBI:16304"/>
    </ligand>
</feature>
<dbReference type="InterPro" id="IPR013542">
    <property type="entry name" value="QueG_DUF1730"/>
</dbReference>
<feature type="binding site" evidence="9">
    <location>
        <position position="252"/>
    </location>
    <ligand>
        <name>[4Fe-4S] cluster</name>
        <dbReference type="ChEBI" id="CHEBI:49883"/>
        <label>1</label>
    </ligand>
</feature>
<comment type="similarity">
    <text evidence="9">Belongs to the QueG family.</text>
</comment>
<organism evidence="11 12">
    <name type="scientific">OM182 bacterium MED-G28</name>
    <dbReference type="NCBI Taxonomy" id="1986256"/>
    <lineage>
        <taxon>Bacteria</taxon>
        <taxon>Pseudomonadati</taxon>
        <taxon>Pseudomonadota</taxon>
        <taxon>Gammaproteobacteria</taxon>
        <taxon>OMG group</taxon>
        <taxon>OM182 clade</taxon>
    </lineage>
</organism>
<dbReference type="UniPathway" id="UPA00392"/>
<dbReference type="GO" id="GO:0046872">
    <property type="term" value="F:metal ion binding"/>
    <property type="evidence" value="ECO:0007669"/>
    <property type="project" value="UniProtKB-KW"/>
</dbReference>
<dbReference type="GO" id="GO:0005737">
    <property type="term" value="C:cytoplasm"/>
    <property type="evidence" value="ECO:0007669"/>
    <property type="project" value="UniProtKB-SubCell"/>
</dbReference>
<keyword evidence="1 9" id="KW-0004">4Fe-4S</keyword>
<name>A0A2A5WEY2_9GAMM</name>
<comment type="function">
    <text evidence="9">Catalyzes the conversion of epoxyqueuosine (oQ) to queuosine (Q), which is a hypermodified base found in the wobble positions of tRNA(Asp), tRNA(Asn), tRNA(His) and tRNA(Tyr).</text>
</comment>
<dbReference type="HAMAP" id="MF_00916">
    <property type="entry name" value="QueG"/>
    <property type="match status" value="1"/>
</dbReference>
<evidence type="ECO:0000256" key="3">
    <source>
        <dbReference type="ARBA" id="ARBA00022694"/>
    </source>
</evidence>
<keyword evidence="3 9" id="KW-0819">tRNA processing</keyword>
<dbReference type="Proteomes" id="UP000219329">
    <property type="component" value="Unassembled WGS sequence"/>
</dbReference>
<keyword evidence="8 9" id="KW-0411">Iron-sulfur</keyword>
<evidence type="ECO:0000256" key="9">
    <source>
        <dbReference type="HAMAP-Rule" id="MF_00916"/>
    </source>
</evidence>
<sequence length="352" mass="40159">MSEIDFSKLAADIKDWARDLGFQETAITDIDLEEYQSLLKSWIENDYHGAMDYMARNQDKRCNPGQLVPGTIRVVCVRMDYSLEKENSFSPLSKRNTAYISRYARGRDYHKLIRKRLQQLAHKIQITVGEFGYRAFVDSAPVLERALAEKAGLGWIGKNTMLLNKEAGSWFFLGELFTDLPLPVDNAVTHHCGSCRACLDICPTKAFVGPNILDAKRCISYLTIELRDAIPEEFRKAMGNRVFGCDDCQLVCPWNKFTNETAEDDFKPRHDFDDVALTILFMWSEEEFLTNTSGSAIRRIGYECWQRNLAIGLGNAESSDEVMNALQSGINNSSEMVREHVRWALDQHQKAQ</sequence>
<dbReference type="InterPro" id="IPR017900">
    <property type="entry name" value="4Fe4S_Fe_S_CS"/>
</dbReference>
<dbReference type="InterPro" id="IPR004453">
    <property type="entry name" value="QueG"/>
</dbReference>
<evidence type="ECO:0000256" key="2">
    <source>
        <dbReference type="ARBA" id="ARBA00022490"/>
    </source>
</evidence>
<reference evidence="11 12" key="1">
    <citation type="submission" date="2017-08" db="EMBL/GenBank/DDBJ databases">
        <title>Fine stratification of microbial communities through a metagenomic profile of the photic zone.</title>
        <authorList>
            <person name="Haro-Moreno J.M."/>
            <person name="Lopez-Perez M."/>
            <person name="De La Torre J."/>
            <person name="Picazo A."/>
            <person name="Camacho A."/>
            <person name="Rodriguez-Valera F."/>
        </authorList>
    </citation>
    <scope>NUCLEOTIDE SEQUENCE [LARGE SCALE GENOMIC DNA]</scope>
    <source>
        <strain evidence="11">MED-G28</strain>
    </source>
</reference>
<dbReference type="GO" id="GO:0052693">
    <property type="term" value="F:epoxyqueuosine reductase activity"/>
    <property type="evidence" value="ECO:0007669"/>
    <property type="project" value="UniProtKB-UniRule"/>
</dbReference>
<dbReference type="NCBIfam" id="TIGR00276">
    <property type="entry name" value="tRNA epoxyqueuosine(34) reductase QueG"/>
    <property type="match status" value="1"/>
</dbReference>
<keyword evidence="4 9" id="KW-0479">Metal-binding</keyword>
<feature type="binding site" evidence="9">
    <location>
        <position position="202"/>
    </location>
    <ligand>
        <name>[4Fe-4S] cluster</name>
        <dbReference type="ChEBI" id="CHEBI:49883"/>
        <label>2</label>
    </ligand>
</feature>
<comment type="cofactor">
    <cofactor evidence="9">
        <name>cob(II)alamin</name>
        <dbReference type="ChEBI" id="CHEBI:16304"/>
    </cofactor>
</comment>
<feature type="binding site" evidence="9">
    <location>
        <position position="138"/>
    </location>
    <ligand>
        <name>cob(II)alamin</name>
        <dbReference type="ChEBI" id="CHEBI:16304"/>
    </ligand>
</feature>
<feature type="binding site" evidence="9">
    <location>
        <position position="245"/>
    </location>
    <ligand>
        <name>[4Fe-4S] cluster</name>
        <dbReference type="ChEBI" id="CHEBI:49883"/>
        <label>2</label>
    </ligand>
</feature>
<dbReference type="InterPro" id="IPR017896">
    <property type="entry name" value="4Fe4S_Fe-S-bd"/>
</dbReference>
<protein>
    <recommendedName>
        <fullName evidence="9">Epoxyqueuosine reductase</fullName>
        <ecNumber evidence="9">1.17.99.6</ecNumber>
    </recommendedName>
    <alternativeName>
        <fullName evidence="9">Queuosine biosynthesis protein QueG</fullName>
    </alternativeName>
</protein>
<dbReference type="Pfam" id="PF13484">
    <property type="entry name" value="Fer4_16"/>
    <property type="match status" value="1"/>
</dbReference>
<feature type="binding site" evidence="9">
    <location>
        <position position="173"/>
    </location>
    <ligand>
        <name>cob(II)alamin</name>
        <dbReference type="ChEBI" id="CHEBI:16304"/>
    </ligand>
</feature>
<evidence type="ECO:0000256" key="6">
    <source>
        <dbReference type="ARBA" id="ARBA00023002"/>
    </source>
</evidence>
<comment type="catalytic activity">
    <reaction evidence="9">
        <text>epoxyqueuosine(34) in tRNA + AH2 = queuosine(34) in tRNA + A + H2O</text>
        <dbReference type="Rhea" id="RHEA:32159"/>
        <dbReference type="Rhea" id="RHEA-COMP:18571"/>
        <dbReference type="Rhea" id="RHEA-COMP:18582"/>
        <dbReference type="ChEBI" id="CHEBI:13193"/>
        <dbReference type="ChEBI" id="CHEBI:15377"/>
        <dbReference type="ChEBI" id="CHEBI:17499"/>
        <dbReference type="ChEBI" id="CHEBI:194431"/>
        <dbReference type="ChEBI" id="CHEBI:194443"/>
        <dbReference type="EC" id="1.17.99.6"/>
    </reaction>
</comment>
<feature type="active site" description="Proton donor" evidence="9">
    <location>
        <position position="138"/>
    </location>
</feature>
<dbReference type="GO" id="GO:0008616">
    <property type="term" value="P:tRNA queuosine(34) biosynthetic process"/>
    <property type="evidence" value="ECO:0007669"/>
    <property type="project" value="UniProtKB-UniRule"/>
</dbReference>
<comment type="subcellular location">
    <subcellularLocation>
        <location evidence="9">Cytoplasm</location>
    </subcellularLocation>
</comment>
<keyword evidence="6 9" id="KW-0560">Oxidoreductase</keyword>
<feature type="binding site" evidence="9">
    <location>
        <position position="220"/>
    </location>
    <ligand>
        <name>cob(II)alamin</name>
        <dbReference type="ChEBI" id="CHEBI:16304"/>
    </ligand>
</feature>
<dbReference type="FunFam" id="3.30.70.20:FF:000017">
    <property type="entry name" value="Epoxyqueuosine reductase"/>
    <property type="match status" value="1"/>
</dbReference>
<evidence type="ECO:0000256" key="7">
    <source>
        <dbReference type="ARBA" id="ARBA00023004"/>
    </source>
</evidence>
<comment type="caution">
    <text evidence="9">Lacks conserved residue(s) required for the propagation of feature annotation.</text>
</comment>
<dbReference type="EC" id="1.17.99.6" evidence="9"/>
<feature type="domain" description="4Fe-4S ferredoxin-type" evidence="10">
    <location>
        <begin position="181"/>
        <end position="212"/>
    </location>
</feature>
<dbReference type="PROSITE" id="PS00198">
    <property type="entry name" value="4FE4S_FER_1"/>
    <property type="match status" value="1"/>
</dbReference>
<keyword evidence="7 9" id="KW-0408">Iron</keyword>
<dbReference type="GO" id="GO:0051539">
    <property type="term" value="F:4 iron, 4 sulfur cluster binding"/>
    <property type="evidence" value="ECO:0007669"/>
    <property type="project" value="UniProtKB-KW"/>
</dbReference>
<keyword evidence="5 9" id="KW-0671">Queuosine biosynthesis</keyword>
<feature type="binding site" evidence="9">
    <location>
        <begin position="245"/>
        <end position="246"/>
    </location>
    <ligand>
        <name>cob(II)alamin</name>
        <dbReference type="ChEBI" id="CHEBI:16304"/>
    </ligand>
</feature>
<keyword evidence="9" id="KW-0846">Cobalamin</keyword>
<comment type="pathway">
    <text evidence="9">tRNA modification; tRNA-queuosine biosynthesis.</text>
</comment>
<evidence type="ECO:0000313" key="11">
    <source>
        <dbReference type="EMBL" id="PDH34824.1"/>
    </source>
</evidence>
<dbReference type="PANTHER" id="PTHR30002">
    <property type="entry name" value="EPOXYQUEUOSINE REDUCTASE"/>
    <property type="match status" value="1"/>
</dbReference>
<dbReference type="PANTHER" id="PTHR30002:SF4">
    <property type="entry name" value="EPOXYQUEUOSINE REDUCTASE"/>
    <property type="match status" value="1"/>
</dbReference>
<evidence type="ECO:0000259" key="10">
    <source>
        <dbReference type="PROSITE" id="PS51379"/>
    </source>
</evidence>
<evidence type="ECO:0000256" key="1">
    <source>
        <dbReference type="ARBA" id="ARBA00022485"/>
    </source>
</evidence>
<comment type="caution">
    <text evidence="11">The sequence shown here is derived from an EMBL/GenBank/DDBJ whole genome shotgun (WGS) entry which is preliminary data.</text>
</comment>
<evidence type="ECO:0000313" key="12">
    <source>
        <dbReference type="Proteomes" id="UP000219329"/>
    </source>
</evidence>
<feature type="binding site" evidence="9">
    <location>
        <position position="195"/>
    </location>
    <ligand>
        <name>[4Fe-4S] cluster</name>
        <dbReference type="ChEBI" id="CHEBI:49883"/>
        <label>1</label>
    </ligand>
</feature>
<evidence type="ECO:0000256" key="5">
    <source>
        <dbReference type="ARBA" id="ARBA00022785"/>
    </source>
</evidence>
<dbReference type="AlphaFoldDB" id="A0A2A5WEY2"/>
<keyword evidence="2 9" id="KW-0963">Cytoplasm</keyword>
<comment type="cofactor">
    <cofactor evidence="9">
        <name>[4Fe-4S] cluster</name>
        <dbReference type="ChEBI" id="CHEBI:49883"/>
    </cofactor>
    <text evidence="9">Binds 2 [4Fe-4S] clusters per monomer.</text>
</comment>
<dbReference type="Pfam" id="PF08331">
    <property type="entry name" value="QueG_DUF1730"/>
    <property type="match status" value="1"/>
</dbReference>
<feature type="binding site" evidence="9">
    <location>
        <position position="198"/>
    </location>
    <ligand>
        <name>[4Fe-4S] cluster</name>
        <dbReference type="ChEBI" id="CHEBI:49883"/>
        <label>1</label>
    </ligand>
</feature>
<feature type="binding site" evidence="9">
    <location>
        <position position="218"/>
    </location>
    <ligand>
        <name>[4Fe-4S] cluster</name>
        <dbReference type="ChEBI" id="CHEBI:49883"/>
        <label>2</label>
    </ligand>
</feature>
<keyword evidence="9" id="KW-0170">Cobalt</keyword>
<dbReference type="SUPFAM" id="SSF46548">
    <property type="entry name" value="alpha-helical ferredoxin"/>
    <property type="match status" value="1"/>
</dbReference>
<dbReference type="GO" id="GO:0031419">
    <property type="term" value="F:cobalamin binding"/>
    <property type="evidence" value="ECO:0007669"/>
    <property type="project" value="UniProtKB-KW"/>
</dbReference>
<gene>
    <name evidence="9 11" type="primary">queG</name>
    <name evidence="11" type="ORF">CNF02_02025</name>
</gene>
<feature type="binding site" evidence="9">
    <location>
        <position position="159"/>
    </location>
    <ligand>
        <name>cob(II)alamin</name>
        <dbReference type="ChEBI" id="CHEBI:16304"/>
    </ligand>
</feature>
<feature type="binding site" evidence="9">
    <location>
        <position position="248"/>
    </location>
    <ligand>
        <name>[4Fe-4S] cluster</name>
        <dbReference type="ChEBI" id="CHEBI:49883"/>
        <label>2</label>
    </ligand>
</feature>
<dbReference type="EMBL" id="NTJZ01000002">
    <property type="protein sequence ID" value="PDH34824.1"/>
    <property type="molecule type" value="Genomic_DNA"/>
</dbReference>
<evidence type="ECO:0000256" key="8">
    <source>
        <dbReference type="ARBA" id="ARBA00023014"/>
    </source>
</evidence>
<dbReference type="PROSITE" id="PS51379">
    <property type="entry name" value="4FE4S_FER_2"/>
    <property type="match status" value="1"/>
</dbReference>
<proteinExistence type="inferred from homology"/>
<evidence type="ECO:0000256" key="4">
    <source>
        <dbReference type="ARBA" id="ARBA00022723"/>
    </source>
</evidence>
<dbReference type="Gene3D" id="3.30.70.20">
    <property type="match status" value="1"/>
</dbReference>